<evidence type="ECO:0000313" key="2">
    <source>
        <dbReference type="Proteomes" id="UP000643207"/>
    </source>
</evidence>
<keyword evidence="2" id="KW-1185">Reference proteome</keyword>
<evidence type="ECO:0000313" key="1">
    <source>
        <dbReference type="EMBL" id="MBL0720189.1"/>
    </source>
</evidence>
<dbReference type="Proteomes" id="UP000643207">
    <property type="component" value="Unassembled WGS sequence"/>
</dbReference>
<name>A0A9X0XEI3_9BURK</name>
<sequence>MSQDTTAHPPALAQPASALPALDLLDFDTVTTARLHLLHPLDGKRTNTWVELMGPDHPVRDAATLAAQRRVRAELQADGKLAASDPADDRAEELDNAVAWTVGWNLTRGGQPLPCTPETVRAVYTDLRTRWLYLQVLQGLRGRQLFTVRSARS</sequence>
<gene>
    <name evidence="1" type="ORF">JI742_09835</name>
</gene>
<organism evidence="1 2">
    <name type="scientific">Aquariibacter lacus</name>
    <dbReference type="NCBI Taxonomy" id="2801332"/>
    <lineage>
        <taxon>Bacteria</taxon>
        <taxon>Pseudomonadati</taxon>
        <taxon>Pseudomonadota</taxon>
        <taxon>Betaproteobacteria</taxon>
        <taxon>Burkholderiales</taxon>
        <taxon>Sphaerotilaceae</taxon>
        <taxon>Aquariibacter</taxon>
    </lineage>
</organism>
<dbReference type="RefSeq" id="WP_201826049.1">
    <property type="nucleotide sequence ID" value="NZ_JAERRA010000001.1"/>
</dbReference>
<comment type="caution">
    <text evidence="1">The sequence shown here is derived from an EMBL/GenBank/DDBJ whole genome shotgun (WGS) entry which is preliminary data.</text>
</comment>
<accession>A0A9X0XEI3</accession>
<dbReference type="EMBL" id="JAERRA010000001">
    <property type="protein sequence ID" value="MBL0720189.1"/>
    <property type="molecule type" value="Genomic_DNA"/>
</dbReference>
<proteinExistence type="predicted"/>
<reference evidence="1 2" key="1">
    <citation type="submission" date="2021-01" db="EMBL/GenBank/DDBJ databases">
        <title>Piscinibacter sp. Jin2 Genome sequencing and assembly.</title>
        <authorList>
            <person name="Kim I."/>
        </authorList>
    </citation>
    <scope>NUCLEOTIDE SEQUENCE [LARGE SCALE GENOMIC DNA]</scope>
    <source>
        <strain evidence="1 2">Jin2</strain>
    </source>
</reference>
<dbReference type="AlphaFoldDB" id="A0A9X0XEI3"/>
<protein>
    <submittedName>
        <fullName evidence="1">Uncharacterized protein</fullName>
    </submittedName>
</protein>